<name>A0A090Q9H7_NONUL</name>
<dbReference type="InterPro" id="IPR025199">
    <property type="entry name" value="FtsK_4TM"/>
</dbReference>
<keyword evidence="2" id="KW-1003">Cell membrane</keyword>
<evidence type="ECO:0000256" key="1">
    <source>
        <dbReference type="ARBA" id="ARBA00004651"/>
    </source>
</evidence>
<keyword evidence="5 6" id="KW-0472">Membrane</keyword>
<accession>A0A090Q9H7</accession>
<feature type="domain" description="DNA translocase FtsK 4TM region" evidence="7">
    <location>
        <begin position="1"/>
        <end position="102"/>
    </location>
</feature>
<organism evidence="8 9">
    <name type="scientific">Nonlabens ulvanivorans</name>
    <name type="common">Persicivirga ulvanivorans</name>
    <dbReference type="NCBI Taxonomy" id="906888"/>
    <lineage>
        <taxon>Bacteria</taxon>
        <taxon>Pseudomonadati</taxon>
        <taxon>Bacteroidota</taxon>
        <taxon>Flavobacteriia</taxon>
        <taxon>Flavobacteriales</taxon>
        <taxon>Flavobacteriaceae</taxon>
        <taxon>Nonlabens</taxon>
    </lineage>
</organism>
<dbReference type="GO" id="GO:0051301">
    <property type="term" value="P:cell division"/>
    <property type="evidence" value="ECO:0007669"/>
    <property type="project" value="UniProtKB-KW"/>
</dbReference>
<keyword evidence="3 6" id="KW-0812">Transmembrane</keyword>
<evidence type="ECO:0000256" key="6">
    <source>
        <dbReference type="SAM" id="Phobius"/>
    </source>
</evidence>
<evidence type="ECO:0000256" key="3">
    <source>
        <dbReference type="ARBA" id="ARBA00022692"/>
    </source>
</evidence>
<comment type="caution">
    <text evidence="8">The sequence shown here is derived from an EMBL/GenBank/DDBJ whole genome shotgun (WGS) entry which is preliminary data.</text>
</comment>
<evidence type="ECO:0000256" key="5">
    <source>
        <dbReference type="ARBA" id="ARBA00023136"/>
    </source>
</evidence>
<dbReference type="Pfam" id="PF13491">
    <property type="entry name" value="FtsK_4TM"/>
    <property type="match status" value="1"/>
</dbReference>
<sequence length="112" mass="12659">MGLGVILLFSFISFFFTWREDQSILGNISDREIVAQNWLSKIGAGLSDFFIYDGFGIAALSIPVLIIITGIFLFAAKKDVFTLSRKRILNLWFWGIIINVMAVHDYGLFSCL</sequence>
<gene>
    <name evidence="8" type="ORF">JCM19314_924</name>
</gene>
<reference evidence="8 9" key="1">
    <citation type="journal article" date="2014" name="Genome Announc.">
        <title>Draft Genome Sequences of Marine Flavobacterium Nonlabens Strains NR17, NR24, NR27, NR32, NR33, and Ara13.</title>
        <authorList>
            <person name="Nakanishi M."/>
            <person name="Meirelles P."/>
            <person name="Suzuki R."/>
            <person name="Takatani N."/>
            <person name="Mino S."/>
            <person name="Suda W."/>
            <person name="Oshima K."/>
            <person name="Hattori M."/>
            <person name="Ohkuma M."/>
            <person name="Hosokawa M."/>
            <person name="Miyashita K."/>
            <person name="Thompson F.L."/>
            <person name="Niwa A."/>
            <person name="Sawabe T."/>
            <person name="Sawabe T."/>
        </authorList>
    </citation>
    <scope>NUCLEOTIDE SEQUENCE [LARGE SCALE GENOMIC DNA]</scope>
    <source>
        <strain evidence="9">JCM19314</strain>
    </source>
</reference>
<evidence type="ECO:0000256" key="2">
    <source>
        <dbReference type="ARBA" id="ARBA00022475"/>
    </source>
</evidence>
<dbReference type="Proteomes" id="UP000029226">
    <property type="component" value="Unassembled WGS sequence"/>
</dbReference>
<dbReference type="GO" id="GO:0005886">
    <property type="term" value="C:plasma membrane"/>
    <property type="evidence" value="ECO:0007669"/>
    <property type="project" value="UniProtKB-SubCell"/>
</dbReference>
<dbReference type="EMBL" id="BBMM01000003">
    <property type="protein sequence ID" value="GAK99739.1"/>
    <property type="molecule type" value="Genomic_DNA"/>
</dbReference>
<feature type="transmembrane region" description="Helical" evidence="6">
    <location>
        <begin position="88"/>
        <end position="109"/>
    </location>
</feature>
<evidence type="ECO:0000313" key="9">
    <source>
        <dbReference type="Proteomes" id="UP000029226"/>
    </source>
</evidence>
<dbReference type="AlphaFoldDB" id="A0A090Q9H7"/>
<evidence type="ECO:0000256" key="4">
    <source>
        <dbReference type="ARBA" id="ARBA00022989"/>
    </source>
</evidence>
<protein>
    <submittedName>
        <fullName evidence="8">Cell division protein FtsK</fullName>
    </submittedName>
</protein>
<keyword evidence="8" id="KW-0132">Cell division</keyword>
<keyword evidence="8" id="KW-0131">Cell cycle</keyword>
<evidence type="ECO:0000259" key="7">
    <source>
        <dbReference type="Pfam" id="PF13491"/>
    </source>
</evidence>
<keyword evidence="4 6" id="KW-1133">Transmembrane helix</keyword>
<evidence type="ECO:0000313" key="8">
    <source>
        <dbReference type="EMBL" id="GAK99739.1"/>
    </source>
</evidence>
<comment type="subcellular location">
    <subcellularLocation>
        <location evidence="1">Cell membrane</location>
        <topology evidence="1">Multi-pass membrane protein</topology>
    </subcellularLocation>
</comment>
<feature type="transmembrane region" description="Helical" evidence="6">
    <location>
        <begin position="55"/>
        <end position="76"/>
    </location>
</feature>
<proteinExistence type="predicted"/>